<evidence type="ECO:0000256" key="8">
    <source>
        <dbReference type="ARBA" id="ARBA00023008"/>
    </source>
</evidence>
<evidence type="ECO:0000256" key="7">
    <source>
        <dbReference type="ARBA" id="ARBA00022989"/>
    </source>
</evidence>
<evidence type="ECO:0000256" key="10">
    <source>
        <dbReference type="ARBA" id="ARBA00023157"/>
    </source>
</evidence>
<reference evidence="12" key="2">
    <citation type="submission" date="2022-03" db="EMBL/GenBank/DDBJ databases">
        <title>Draft title - Genomic analysis of global carrot germplasm unveils the trajectory of domestication and the origin of high carotenoid orange carrot.</title>
        <authorList>
            <person name="Iorizzo M."/>
            <person name="Ellison S."/>
            <person name="Senalik D."/>
            <person name="Macko-Podgorni A."/>
            <person name="Grzebelus D."/>
            <person name="Bostan H."/>
            <person name="Rolling W."/>
            <person name="Curaba J."/>
            <person name="Simon P."/>
        </authorList>
    </citation>
    <scope>NUCLEOTIDE SEQUENCE</scope>
    <source>
        <tissue evidence="12">Leaf</tissue>
    </source>
</reference>
<protein>
    <submittedName>
        <fullName evidence="12">Uncharacterized protein</fullName>
    </submittedName>
</protein>
<name>A0A162AYD9_DAUCS</name>
<dbReference type="KEGG" id="dcr:108208551"/>
<dbReference type="GO" id="GO:0009610">
    <property type="term" value="P:response to symbiotic fungus"/>
    <property type="evidence" value="ECO:0007669"/>
    <property type="project" value="UniProtKB-ARBA"/>
</dbReference>
<evidence type="ECO:0000256" key="2">
    <source>
        <dbReference type="ARBA" id="ARBA00022448"/>
    </source>
</evidence>
<organism evidence="12 13">
    <name type="scientific">Daucus carota subsp. sativus</name>
    <name type="common">Carrot</name>
    <dbReference type="NCBI Taxonomy" id="79200"/>
    <lineage>
        <taxon>Eukaryota</taxon>
        <taxon>Viridiplantae</taxon>
        <taxon>Streptophyta</taxon>
        <taxon>Embryophyta</taxon>
        <taxon>Tracheophyta</taxon>
        <taxon>Spermatophyta</taxon>
        <taxon>Magnoliopsida</taxon>
        <taxon>eudicotyledons</taxon>
        <taxon>Gunneridae</taxon>
        <taxon>Pentapetalae</taxon>
        <taxon>asterids</taxon>
        <taxon>campanulids</taxon>
        <taxon>Apiales</taxon>
        <taxon>Apiaceae</taxon>
        <taxon>Apioideae</taxon>
        <taxon>Scandiceae</taxon>
        <taxon>Daucinae</taxon>
        <taxon>Daucus</taxon>
        <taxon>Daucus sect. Daucus</taxon>
    </lineage>
</organism>
<keyword evidence="4" id="KW-0479">Metal-binding</keyword>
<dbReference type="AlphaFoldDB" id="A0A162AYD9"/>
<proteinExistence type="predicted"/>
<keyword evidence="8" id="KW-0186">Copper</keyword>
<dbReference type="InterPro" id="IPR003245">
    <property type="entry name" value="Phytocyanin_dom"/>
</dbReference>
<comment type="subcellular location">
    <subcellularLocation>
        <location evidence="1">Membrane</location>
        <topology evidence="1">Single-pass type I membrane protein</topology>
    </subcellularLocation>
</comment>
<dbReference type="OrthoDB" id="687943at2759"/>
<keyword evidence="7" id="KW-1133">Transmembrane helix</keyword>
<dbReference type="PANTHER" id="PTHR33021">
    <property type="entry name" value="BLUE COPPER PROTEIN"/>
    <property type="match status" value="1"/>
</dbReference>
<dbReference type="Gramene" id="KZN07603">
    <property type="protein sequence ID" value="KZN07603"/>
    <property type="gene ID" value="DCAR_008440"/>
</dbReference>
<dbReference type="FunFam" id="2.60.40.420:FF:000067">
    <property type="entry name" value="Cupredoxin superfamily protein"/>
    <property type="match status" value="1"/>
</dbReference>
<evidence type="ECO:0000313" key="12">
    <source>
        <dbReference type="EMBL" id="WOG90294.1"/>
    </source>
</evidence>
<dbReference type="Gene3D" id="2.60.40.420">
    <property type="entry name" value="Cupredoxins - blue copper proteins"/>
    <property type="match status" value="1"/>
</dbReference>
<accession>A0A162AYD9</accession>
<dbReference type="Pfam" id="PF02298">
    <property type="entry name" value="Cu_bind_like"/>
    <property type="match status" value="1"/>
</dbReference>
<dbReference type="OMA" id="WAKDKEF"/>
<keyword evidence="5" id="KW-0732">Signal</keyword>
<keyword evidence="3" id="KW-0812">Transmembrane</keyword>
<evidence type="ECO:0000256" key="9">
    <source>
        <dbReference type="ARBA" id="ARBA00023136"/>
    </source>
</evidence>
<dbReference type="EMBL" id="CP093344">
    <property type="protein sequence ID" value="WOG90294.1"/>
    <property type="molecule type" value="Genomic_DNA"/>
</dbReference>
<dbReference type="InterPro" id="IPR039391">
    <property type="entry name" value="Phytocyanin-like"/>
</dbReference>
<dbReference type="PROSITE" id="PS51485">
    <property type="entry name" value="PHYTOCYANIN"/>
    <property type="match status" value="1"/>
</dbReference>
<keyword evidence="11" id="KW-0325">Glycoprotein</keyword>
<dbReference type="GO" id="GO:0009055">
    <property type="term" value="F:electron transfer activity"/>
    <property type="evidence" value="ECO:0007669"/>
    <property type="project" value="InterPro"/>
</dbReference>
<dbReference type="InterPro" id="IPR008972">
    <property type="entry name" value="Cupredoxin"/>
</dbReference>
<dbReference type="GO" id="GO:0046872">
    <property type="term" value="F:metal ion binding"/>
    <property type="evidence" value="ECO:0007669"/>
    <property type="project" value="UniProtKB-KW"/>
</dbReference>
<evidence type="ECO:0000256" key="6">
    <source>
        <dbReference type="ARBA" id="ARBA00022982"/>
    </source>
</evidence>
<reference evidence="12" key="1">
    <citation type="journal article" date="2016" name="Nat. Genet.">
        <title>A high-quality carrot genome assembly provides new insights into carotenoid accumulation and asterid genome evolution.</title>
        <authorList>
            <person name="Iorizzo M."/>
            <person name="Ellison S."/>
            <person name="Senalik D."/>
            <person name="Zeng P."/>
            <person name="Satapoomin P."/>
            <person name="Huang J."/>
            <person name="Bowman M."/>
            <person name="Iovene M."/>
            <person name="Sanseverino W."/>
            <person name="Cavagnaro P."/>
            <person name="Yildiz M."/>
            <person name="Macko-Podgorni A."/>
            <person name="Moranska E."/>
            <person name="Grzebelus E."/>
            <person name="Grzebelus D."/>
            <person name="Ashrafi H."/>
            <person name="Zheng Z."/>
            <person name="Cheng S."/>
            <person name="Spooner D."/>
            <person name="Van Deynze A."/>
            <person name="Simon P."/>
        </authorList>
    </citation>
    <scope>NUCLEOTIDE SEQUENCE</scope>
    <source>
        <tissue evidence="12">Leaf</tissue>
    </source>
</reference>
<evidence type="ECO:0000256" key="1">
    <source>
        <dbReference type="ARBA" id="ARBA00004479"/>
    </source>
</evidence>
<evidence type="ECO:0000256" key="4">
    <source>
        <dbReference type="ARBA" id="ARBA00022723"/>
    </source>
</evidence>
<evidence type="ECO:0000256" key="5">
    <source>
        <dbReference type="ARBA" id="ARBA00022729"/>
    </source>
</evidence>
<evidence type="ECO:0000313" key="13">
    <source>
        <dbReference type="Proteomes" id="UP000077755"/>
    </source>
</evidence>
<evidence type="ECO:0000256" key="11">
    <source>
        <dbReference type="ARBA" id="ARBA00023180"/>
    </source>
</evidence>
<dbReference type="PANTHER" id="PTHR33021:SF408">
    <property type="entry name" value="PHYTOCYANIN DOMAIN-CONTAINING PROTEIN"/>
    <property type="match status" value="1"/>
</dbReference>
<gene>
    <name evidence="12" type="ORF">DCAR_0209537</name>
</gene>
<evidence type="ECO:0000256" key="3">
    <source>
        <dbReference type="ARBA" id="ARBA00022692"/>
    </source>
</evidence>
<keyword evidence="2" id="KW-0813">Transport</keyword>
<dbReference type="Proteomes" id="UP000077755">
    <property type="component" value="Chromosome 2"/>
</dbReference>
<keyword evidence="9" id="KW-0472">Membrane</keyword>
<keyword evidence="6" id="KW-0249">Electron transport</keyword>
<dbReference type="GO" id="GO:0005886">
    <property type="term" value="C:plasma membrane"/>
    <property type="evidence" value="ECO:0007669"/>
    <property type="project" value="TreeGrafter"/>
</dbReference>
<dbReference type="CDD" id="cd04216">
    <property type="entry name" value="Phytocyanin"/>
    <property type="match status" value="1"/>
</dbReference>
<keyword evidence="13" id="KW-1185">Reference proteome</keyword>
<keyword evidence="10" id="KW-1015">Disulfide bond</keyword>
<dbReference type="SUPFAM" id="SSF49503">
    <property type="entry name" value="Cupredoxins"/>
    <property type="match status" value="1"/>
</dbReference>
<sequence length="160" mass="16724">MASIKIFVALALVSAIIAPALATDFVVGDDAGWKTNFDYKTWAADKEFHVGDKLIFNYPAGVHNVHKADLASFQSCTPAATSVALTTGSDVITLASEGKKWYLCSIASHCASGNMKLAITVLPQGESPAPAPEVSAATGFGGSTHMLWIGAAFATLMMMI</sequence>